<evidence type="ECO:0000313" key="2">
    <source>
        <dbReference type="EMBL" id="GAD55669.1"/>
    </source>
</evidence>
<dbReference type="Proteomes" id="UP000016566">
    <property type="component" value="Unassembled WGS sequence"/>
</dbReference>
<evidence type="ECO:0000313" key="3">
    <source>
        <dbReference type="Proteomes" id="UP000016566"/>
    </source>
</evidence>
<reference evidence="2" key="1">
    <citation type="journal article" date="2013" name="Genome Announc.">
        <title>Draft Genome Sequence of Loktanella cinnabarina LL-001T, Isolated from Deep-Sea Floor Sediment.</title>
        <authorList>
            <person name="Nishi S."/>
            <person name="Tsubouchi T."/>
            <person name="Takaki Y."/>
            <person name="Koyanagi R."/>
            <person name="Satoh N."/>
            <person name="Maruyama T."/>
            <person name="Hatada Y."/>
        </authorList>
    </citation>
    <scope>NUCLEOTIDE SEQUENCE [LARGE SCALE GENOMIC DNA]</scope>
    <source>
        <strain evidence="2">LL-001</strain>
    </source>
</reference>
<keyword evidence="1" id="KW-0472">Membrane</keyword>
<feature type="transmembrane region" description="Helical" evidence="1">
    <location>
        <begin position="6"/>
        <end position="31"/>
    </location>
</feature>
<dbReference type="eggNOG" id="ENOG50319HT">
    <property type="taxonomic scope" value="Bacteria"/>
</dbReference>
<feature type="transmembrane region" description="Helical" evidence="1">
    <location>
        <begin position="38"/>
        <end position="58"/>
    </location>
</feature>
<protein>
    <recommendedName>
        <fullName evidence="4">GlsB/YeaQ/YmgE family stress response membrane protein</fullName>
    </recommendedName>
</protein>
<sequence length="91" mass="9049">MMAELLQGIGIAALVILALVGLAVGWFASLLSGGRRRALYMIVGALAAMATPFVLAALGVTVLAAGGLLLVILVALIGAALVLALVRAIAK</sequence>
<dbReference type="EMBL" id="BATB01000018">
    <property type="protein sequence ID" value="GAD55669.1"/>
    <property type="molecule type" value="Genomic_DNA"/>
</dbReference>
<evidence type="ECO:0000256" key="1">
    <source>
        <dbReference type="SAM" id="Phobius"/>
    </source>
</evidence>
<keyword evidence="1" id="KW-1133">Transmembrane helix</keyword>
<comment type="caution">
    <text evidence="2">The sequence shown here is derived from an EMBL/GenBank/DDBJ whole genome shotgun (WGS) entry which is preliminary data.</text>
</comment>
<dbReference type="AlphaFoldDB" id="U3ADB4"/>
<accession>U3ADB4</accession>
<organism evidence="2 3">
    <name type="scientific">Limimaricola cinnabarinus LL-001</name>
    <dbReference type="NCBI Taxonomy" id="1337093"/>
    <lineage>
        <taxon>Bacteria</taxon>
        <taxon>Pseudomonadati</taxon>
        <taxon>Pseudomonadota</taxon>
        <taxon>Alphaproteobacteria</taxon>
        <taxon>Rhodobacterales</taxon>
        <taxon>Paracoccaceae</taxon>
        <taxon>Limimaricola</taxon>
    </lineage>
</organism>
<keyword evidence="3" id="KW-1185">Reference proteome</keyword>
<keyword evidence="1" id="KW-0812">Transmembrane</keyword>
<feature type="transmembrane region" description="Helical" evidence="1">
    <location>
        <begin position="64"/>
        <end position="86"/>
    </location>
</feature>
<dbReference type="STRING" id="1337093.MBELCI_1721"/>
<gene>
    <name evidence="2" type="ORF">MBELCI_1721</name>
</gene>
<evidence type="ECO:0008006" key="4">
    <source>
        <dbReference type="Google" id="ProtNLM"/>
    </source>
</evidence>
<proteinExistence type="predicted"/>
<name>U3ADB4_9RHOB</name>